<organism evidence="2 3">
    <name type="scientific">Asanoa iriomotensis</name>
    <dbReference type="NCBI Taxonomy" id="234613"/>
    <lineage>
        <taxon>Bacteria</taxon>
        <taxon>Bacillati</taxon>
        <taxon>Actinomycetota</taxon>
        <taxon>Actinomycetes</taxon>
        <taxon>Micromonosporales</taxon>
        <taxon>Micromonosporaceae</taxon>
        <taxon>Asanoa</taxon>
    </lineage>
</organism>
<comment type="caution">
    <text evidence="2">The sequence shown here is derived from an EMBL/GenBank/DDBJ whole genome shotgun (WGS) entry which is preliminary data.</text>
</comment>
<evidence type="ECO:0000256" key="1">
    <source>
        <dbReference type="SAM" id="MobiDB-lite"/>
    </source>
</evidence>
<sequence length="73" mass="7889">MEGTISQSGVAAVHNDHVARLERKDLRSAATSERDGDPPPCRTGDQLLQIIPNLSAKKLHRGIIATSPSFCRP</sequence>
<evidence type="ECO:0000313" key="3">
    <source>
        <dbReference type="Proteomes" id="UP000624325"/>
    </source>
</evidence>
<dbReference type="Proteomes" id="UP000624325">
    <property type="component" value="Unassembled WGS sequence"/>
</dbReference>
<name>A0ABQ4C1K0_9ACTN</name>
<dbReference type="EMBL" id="BONC01000016">
    <property type="protein sequence ID" value="GIF56660.1"/>
    <property type="molecule type" value="Genomic_DNA"/>
</dbReference>
<feature type="compositionally biased region" description="Basic and acidic residues" evidence="1">
    <location>
        <begin position="14"/>
        <end position="37"/>
    </location>
</feature>
<reference evidence="2 3" key="1">
    <citation type="submission" date="2021-01" db="EMBL/GenBank/DDBJ databases">
        <title>Whole genome shotgun sequence of Asanoa iriomotensis NBRC 100142.</title>
        <authorList>
            <person name="Komaki H."/>
            <person name="Tamura T."/>
        </authorList>
    </citation>
    <scope>NUCLEOTIDE SEQUENCE [LARGE SCALE GENOMIC DNA]</scope>
    <source>
        <strain evidence="2 3">NBRC 100142</strain>
    </source>
</reference>
<gene>
    <name evidence="2" type="ORF">Air01nite_27550</name>
</gene>
<proteinExistence type="predicted"/>
<protein>
    <submittedName>
        <fullName evidence="2">Uncharacterized protein</fullName>
    </submittedName>
</protein>
<feature type="region of interest" description="Disordered" evidence="1">
    <location>
        <begin position="1"/>
        <end position="43"/>
    </location>
</feature>
<keyword evidence="3" id="KW-1185">Reference proteome</keyword>
<evidence type="ECO:0000313" key="2">
    <source>
        <dbReference type="EMBL" id="GIF56660.1"/>
    </source>
</evidence>
<accession>A0ABQ4C1K0</accession>